<feature type="non-terminal residue" evidence="2">
    <location>
        <position position="76"/>
    </location>
</feature>
<feature type="compositionally biased region" description="Polar residues" evidence="1">
    <location>
        <begin position="21"/>
        <end position="36"/>
    </location>
</feature>
<dbReference type="PROSITE" id="PS51257">
    <property type="entry name" value="PROKAR_LIPOPROTEIN"/>
    <property type="match status" value="1"/>
</dbReference>
<dbReference type="EMBL" id="DMBR01000247">
    <property type="protein sequence ID" value="HAE94518.1"/>
    <property type="molecule type" value="Genomic_DNA"/>
</dbReference>
<evidence type="ECO:0000256" key="1">
    <source>
        <dbReference type="SAM" id="MobiDB-lite"/>
    </source>
</evidence>
<gene>
    <name evidence="2" type="ORF">DCG65_08150</name>
</gene>
<name>A0A3B9L0Q4_9PROT</name>
<comment type="caution">
    <text evidence="2">The sequence shown here is derived from an EMBL/GenBank/DDBJ whole genome shotgun (WGS) entry which is preliminary data.</text>
</comment>
<dbReference type="Proteomes" id="UP000259173">
    <property type="component" value="Unassembled WGS sequence"/>
</dbReference>
<reference evidence="2 3" key="1">
    <citation type="journal article" date="2018" name="Nat. Biotechnol.">
        <title>A standardized bacterial taxonomy based on genome phylogeny substantially revises the tree of life.</title>
        <authorList>
            <person name="Parks D.H."/>
            <person name="Chuvochina M."/>
            <person name="Waite D.W."/>
            <person name="Rinke C."/>
            <person name="Skarshewski A."/>
            <person name="Chaumeil P.A."/>
            <person name="Hugenholtz P."/>
        </authorList>
    </citation>
    <scope>NUCLEOTIDE SEQUENCE [LARGE SCALE GENOMIC DNA]</scope>
    <source>
        <strain evidence="2">UBA8557</strain>
    </source>
</reference>
<protein>
    <submittedName>
        <fullName evidence="2">S9 family peptidase</fullName>
    </submittedName>
</protein>
<dbReference type="SUPFAM" id="SSF50993">
    <property type="entry name" value="Peptidase/esterase 'gauge' domain"/>
    <property type="match status" value="1"/>
</dbReference>
<accession>A0A3B9L0Q4</accession>
<evidence type="ECO:0000313" key="3">
    <source>
        <dbReference type="Proteomes" id="UP000259173"/>
    </source>
</evidence>
<organism evidence="2 3">
    <name type="scientific">Hyphomonas atlantica</name>
    <dbReference type="NCBI Taxonomy" id="1280948"/>
    <lineage>
        <taxon>Bacteria</taxon>
        <taxon>Pseudomonadati</taxon>
        <taxon>Pseudomonadota</taxon>
        <taxon>Alphaproteobacteria</taxon>
        <taxon>Hyphomonadales</taxon>
        <taxon>Hyphomonadaceae</taxon>
        <taxon>Hyphomonas</taxon>
    </lineage>
</organism>
<proteinExistence type="predicted"/>
<evidence type="ECO:0000313" key="2">
    <source>
        <dbReference type="EMBL" id="HAE94518.1"/>
    </source>
</evidence>
<feature type="region of interest" description="Disordered" evidence="1">
    <location>
        <begin position="21"/>
        <end position="41"/>
    </location>
</feature>
<sequence>MRTYLAAISILAFAACETQTPSETSLADSTPSSQASEAAAQDPYLWMEEVEGEEALAWVTQQNDRSLATLEADPAY</sequence>
<dbReference type="AlphaFoldDB" id="A0A3B9L0Q4"/>